<feature type="domain" description="Pyridoxine 5'-phosphate oxidase dimerisation C-terminal" evidence="8">
    <location>
        <begin position="166"/>
        <end position="206"/>
    </location>
</feature>
<feature type="binding site" evidence="6">
    <location>
        <position position="189"/>
    </location>
    <ligand>
        <name>FMN</name>
        <dbReference type="ChEBI" id="CHEBI:58210"/>
    </ligand>
</feature>
<reference evidence="9 10" key="1">
    <citation type="journal article" date="2019" name="Nat. Microbiol.">
        <title>Mediterranean grassland soil C-N compound turnover is dependent on rainfall and depth, and is mediated by genomically divergent microorganisms.</title>
        <authorList>
            <person name="Diamond S."/>
            <person name="Andeer P.F."/>
            <person name="Li Z."/>
            <person name="Crits-Christoph A."/>
            <person name="Burstein D."/>
            <person name="Anantharaman K."/>
            <person name="Lane K.R."/>
            <person name="Thomas B.C."/>
            <person name="Pan C."/>
            <person name="Northen T.R."/>
            <person name="Banfield J.F."/>
        </authorList>
    </citation>
    <scope>NUCLEOTIDE SEQUENCE [LARGE SCALE GENOMIC DNA]</scope>
    <source>
        <strain evidence="9">WS_9</strain>
    </source>
</reference>
<dbReference type="InterPro" id="IPR011576">
    <property type="entry name" value="Pyridox_Oxase_N"/>
</dbReference>
<keyword evidence="2" id="KW-0285">Flavoprotein</keyword>
<dbReference type="Gene3D" id="2.30.110.10">
    <property type="entry name" value="Electron Transport, Fmn-binding Protein, Chain A"/>
    <property type="match status" value="1"/>
</dbReference>
<evidence type="ECO:0000256" key="5">
    <source>
        <dbReference type="NCBIfam" id="TIGR00558"/>
    </source>
</evidence>
<dbReference type="EC" id="1.4.3.5" evidence="5"/>
<feature type="binding site" evidence="6">
    <location>
        <begin position="61"/>
        <end position="62"/>
    </location>
    <ligand>
        <name>FMN</name>
        <dbReference type="ChEBI" id="CHEBI:58210"/>
    </ligand>
</feature>
<evidence type="ECO:0000256" key="1">
    <source>
        <dbReference type="ARBA" id="ARBA00007301"/>
    </source>
</evidence>
<dbReference type="InterPro" id="IPR019576">
    <property type="entry name" value="Pyridoxamine_oxidase_dimer_C"/>
</dbReference>
<dbReference type="GO" id="GO:0010181">
    <property type="term" value="F:FMN binding"/>
    <property type="evidence" value="ECO:0007669"/>
    <property type="project" value="UniProtKB-UniRule"/>
</dbReference>
<feature type="domain" description="Pyridoxamine 5'-phosphate oxidase N-terminal" evidence="7">
    <location>
        <begin position="20"/>
        <end position="139"/>
    </location>
</feature>
<dbReference type="EMBL" id="VBOZ01000014">
    <property type="protein sequence ID" value="TMQ65222.1"/>
    <property type="molecule type" value="Genomic_DNA"/>
</dbReference>
<feature type="binding site" evidence="6">
    <location>
        <position position="68"/>
    </location>
    <ligand>
        <name>FMN</name>
        <dbReference type="ChEBI" id="CHEBI:58210"/>
    </ligand>
</feature>
<dbReference type="InterPro" id="IPR012349">
    <property type="entry name" value="Split_barrel_FMN-bd"/>
</dbReference>
<feature type="binding site" evidence="6">
    <location>
        <position position="179"/>
    </location>
    <ligand>
        <name>FMN</name>
        <dbReference type="ChEBI" id="CHEBI:58210"/>
    </ligand>
</feature>
<dbReference type="AlphaFoldDB" id="A0A538TNL9"/>
<name>A0A538TNL9_UNCEI</name>
<protein>
    <recommendedName>
        <fullName evidence="5">Pyridoxamine 5'-phosphate oxidase</fullName>
        <ecNumber evidence="5">1.4.3.5</ecNumber>
    </recommendedName>
</protein>
<dbReference type="Pfam" id="PF01243">
    <property type="entry name" value="PNPOx_N"/>
    <property type="match status" value="1"/>
</dbReference>
<dbReference type="PANTHER" id="PTHR10851:SF0">
    <property type="entry name" value="PYRIDOXINE-5'-PHOSPHATE OXIDASE"/>
    <property type="match status" value="1"/>
</dbReference>
<dbReference type="Pfam" id="PF10590">
    <property type="entry name" value="PNP_phzG_C"/>
    <property type="match status" value="1"/>
</dbReference>
<evidence type="ECO:0000313" key="10">
    <source>
        <dbReference type="Proteomes" id="UP000317691"/>
    </source>
</evidence>
<dbReference type="NCBIfam" id="NF004231">
    <property type="entry name" value="PRK05679.1"/>
    <property type="match status" value="1"/>
</dbReference>
<comment type="caution">
    <text evidence="9">The sequence shown here is derived from an EMBL/GenBank/DDBJ whole genome shotgun (WGS) entry which is preliminary data.</text>
</comment>
<feature type="binding site" evidence="6">
    <location>
        <position position="98"/>
    </location>
    <ligand>
        <name>FMN</name>
        <dbReference type="ChEBI" id="CHEBI:58210"/>
    </ligand>
</feature>
<evidence type="ECO:0000256" key="3">
    <source>
        <dbReference type="ARBA" id="ARBA00022643"/>
    </source>
</evidence>
<feature type="binding site" evidence="6">
    <location>
        <begin position="133"/>
        <end position="134"/>
    </location>
    <ligand>
        <name>FMN</name>
        <dbReference type="ChEBI" id="CHEBI:58210"/>
    </ligand>
</feature>
<evidence type="ECO:0000313" key="9">
    <source>
        <dbReference type="EMBL" id="TMQ65222.1"/>
    </source>
</evidence>
<gene>
    <name evidence="9" type="primary">pdxH</name>
    <name evidence="9" type="ORF">E6K79_05505</name>
</gene>
<evidence type="ECO:0000256" key="4">
    <source>
        <dbReference type="ARBA" id="ARBA00023002"/>
    </source>
</evidence>
<dbReference type="InterPro" id="IPR019740">
    <property type="entry name" value="Pyridox_Oxase_CS"/>
</dbReference>
<proteinExistence type="inferred from homology"/>
<keyword evidence="3 6" id="KW-0288">FMN</keyword>
<comment type="similarity">
    <text evidence="1">Belongs to the pyridoxamine 5'-phosphate oxidase family.</text>
</comment>
<dbReference type="GO" id="GO:0008615">
    <property type="term" value="P:pyridoxine biosynthetic process"/>
    <property type="evidence" value="ECO:0007669"/>
    <property type="project" value="UniProtKB-UniRule"/>
</dbReference>
<dbReference type="SUPFAM" id="SSF50475">
    <property type="entry name" value="FMN-binding split barrel"/>
    <property type="match status" value="1"/>
</dbReference>
<accession>A0A538TNL9</accession>
<dbReference type="PROSITE" id="PS01064">
    <property type="entry name" value="PYRIDOX_OXIDASE"/>
    <property type="match status" value="1"/>
</dbReference>
<sequence>MGLVSAHPDPIALFQEWFQAAHKVGLPEPSAAALATVGSDGQPSARMVLARGVDERGIVFYTNFQSRKGQELGSGRSGNAKGGVKTSLCFYWPPLNRQVRIEGEAVPVTDAEADAYWATRPRAHQVAAWASPQSQELPGGRADLEKRYAEMDHRLPRENVPRPPFWSGFRVTPSKIEFWEGKPNRLHERTLYRREGSGWAAVTLAP</sequence>
<evidence type="ECO:0000256" key="6">
    <source>
        <dbReference type="PIRSR" id="PIRSR000190-2"/>
    </source>
</evidence>
<dbReference type="PIRSF" id="PIRSF000190">
    <property type="entry name" value="Pyd_amn-ph_oxd"/>
    <property type="match status" value="1"/>
</dbReference>
<organism evidence="9 10">
    <name type="scientific">Eiseniibacteriota bacterium</name>
    <dbReference type="NCBI Taxonomy" id="2212470"/>
    <lineage>
        <taxon>Bacteria</taxon>
        <taxon>Candidatus Eiseniibacteriota</taxon>
    </lineage>
</organism>
<evidence type="ECO:0000259" key="8">
    <source>
        <dbReference type="Pfam" id="PF10590"/>
    </source>
</evidence>
<keyword evidence="4 9" id="KW-0560">Oxidoreductase</keyword>
<evidence type="ECO:0000256" key="2">
    <source>
        <dbReference type="ARBA" id="ARBA00022630"/>
    </source>
</evidence>
<dbReference type="NCBIfam" id="TIGR00558">
    <property type="entry name" value="pdxH"/>
    <property type="match status" value="1"/>
</dbReference>
<dbReference type="GO" id="GO:0004733">
    <property type="term" value="F:pyridoxamine phosphate oxidase activity"/>
    <property type="evidence" value="ECO:0007669"/>
    <property type="project" value="UniProtKB-UniRule"/>
</dbReference>
<evidence type="ECO:0000259" key="7">
    <source>
        <dbReference type="Pfam" id="PF01243"/>
    </source>
</evidence>
<dbReference type="PANTHER" id="PTHR10851">
    <property type="entry name" value="PYRIDOXINE-5-PHOSPHATE OXIDASE"/>
    <property type="match status" value="1"/>
</dbReference>
<dbReference type="InterPro" id="IPR000659">
    <property type="entry name" value="Pyridox_Oxase"/>
</dbReference>
<comment type="cofactor">
    <cofactor evidence="6">
        <name>FMN</name>
        <dbReference type="ChEBI" id="CHEBI:58210"/>
    </cofactor>
    <text evidence="6">Binds 1 FMN per subunit.</text>
</comment>
<dbReference type="Proteomes" id="UP000317691">
    <property type="component" value="Unassembled WGS sequence"/>
</dbReference>
<feature type="binding site" evidence="6">
    <location>
        <position position="67"/>
    </location>
    <ligand>
        <name>FMN</name>
        <dbReference type="ChEBI" id="CHEBI:58210"/>
    </ligand>
</feature>